<dbReference type="Proteomes" id="UP000012092">
    <property type="component" value="Unassembled WGS sequence"/>
</dbReference>
<dbReference type="AlphaFoldDB" id="M6RJY1"/>
<organism evidence="1 2">
    <name type="scientific">Leptospira interrogans serovar Icterohaemorrhagiae str. Verdun HP</name>
    <dbReference type="NCBI Taxonomy" id="1049910"/>
    <lineage>
        <taxon>Bacteria</taxon>
        <taxon>Pseudomonadati</taxon>
        <taxon>Spirochaetota</taxon>
        <taxon>Spirochaetia</taxon>
        <taxon>Leptospirales</taxon>
        <taxon>Leptospiraceae</taxon>
        <taxon>Leptospira</taxon>
    </lineage>
</organism>
<reference evidence="1 2" key="1">
    <citation type="submission" date="2013-01" db="EMBL/GenBank/DDBJ databases">
        <authorList>
            <person name="Harkins D.M."/>
            <person name="Durkin A.S."/>
            <person name="Brinkac L.M."/>
            <person name="Haft D.H."/>
            <person name="Selengut J.D."/>
            <person name="Sanka R."/>
            <person name="DePew J."/>
            <person name="Purushe J."/>
            <person name="Picardeau M."/>
            <person name="Werts C."/>
            <person name="Goarant C."/>
            <person name="Vinetz J.M."/>
            <person name="Sutton G.G."/>
            <person name="Nierman W.C."/>
            <person name="Fouts D.E."/>
        </authorList>
    </citation>
    <scope>NUCLEOTIDE SEQUENCE [LARGE SCALE GENOMIC DNA]</scope>
    <source>
        <strain evidence="1 2">Verdun HP</strain>
    </source>
</reference>
<proteinExistence type="predicted"/>
<sequence length="83" mass="9933">MRFGFVENSKSFVELLANGSQSNFSVSRSSLLFLYLPACNEDYLPLDPRILFSKRLPFYQRENPDIYPWLLEIRLQPFHIYHF</sequence>
<accession>M6RJY1</accession>
<evidence type="ECO:0000313" key="1">
    <source>
        <dbReference type="EMBL" id="EMO06056.1"/>
    </source>
</evidence>
<comment type="caution">
    <text evidence="1">The sequence shown here is derived from an EMBL/GenBank/DDBJ whole genome shotgun (WGS) entry which is preliminary data.</text>
</comment>
<dbReference type="EMBL" id="AHNZ02000332">
    <property type="protein sequence ID" value="EMO06056.1"/>
    <property type="molecule type" value="Genomic_DNA"/>
</dbReference>
<name>M6RJY1_LEPIR</name>
<protein>
    <submittedName>
        <fullName evidence="1">Uncharacterized protein</fullName>
    </submittedName>
</protein>
<gene>
    <name evidence="1" type="ORF">LEP1GSC116_0029</name>
</gene>
<evidence type="ECO:0000313" key="2">
    <source>
        <dbReference type="Proteomes" id="UP000012092"/>
    </source>
</evidence>